<evidence type="ECO:0000313" key="2">
    <source>
        <dbReference type="EMBL" id="HIQ78198.1"/>
    </source>
</evidence>
<comment type="caution">
    <text evidence="2">The sequence shown here is derived from an EMBL/GenBank/DDBJ whole genome shotgun (WGS) entry which is preliminary data.</text>
</comment>
<organism evidence="2 3">
    <name type="scientific">Candidatus Scatomorpha intestinavium</name>
    <dbReference type="NCBI Taxonomy" id="2840922"/>
    <lineage>
        <taxon>Bacteria</taxon>
        <taxon>Bacillati</taxon>
        <taxon>Bacillota</taxon>
        <taxon>Clostridia</taxon>
        <taxon>Eubacteriales</taxon>
        <taxon>Candidatus Scatomorpha</taxon>
    </lineage>
</organism>
<evidence type="ECO:0000256" key="1">
    <source>
        <dbReference type="SAM" id="Phobius"/>
    </source>
</evidence>
<proteinExistence type="predicted"/>
<keyword evidence="1" id="KW-0472">Membrane</keyword>
<reference evidence="2" key="2">
    <citation type="journal article" date="2021" name="PeerJ">
        <title>Extensive microbial diversity within the chicken gut microbiome revealed by metagenomics and culture.</title>
        <authorList>
            <person name="Gilroy R."/>
            <person name="Ravi A."/>
            <person name="Getino M."/>
            <person name="Pursley I."/>
            <person name="Horton D.L."/>
            <person name="Alikhan N.F."/>
            <person name="Baker D."/>
            <person name="Gharbi K."/>
            <person name="Hall N."/>
            <person name="Watson M."/>
            <person name="Adriaenssens E.M."/>
            <person name="Foster-Nyarko E."/>
            <person name="Jarju S."/>
            <person name="Secka A."/>
            <person name="Antonio M."/>
            <person name="Oren A."/>
            <person name="Chaudhuri R.R."/>
            <person name="La Ragione R."/>
            <person name="Hildebrand F."/>
            <person name="Pallen M.J."/>
        </authorList>
    </citation>
    <scope>NUCLEOTIDE SEQUENCE</scope>
    <source>
        <strain evidence="2">ChiBcolR7-354</strain>
    </source>
</reference>
<accession>A0A9D0ZCR2</accession>
<evidence type="ECO:0000313" key="3">
    <source>
        <dbReference type="Proteomes" id="UP000824262"/>
    </source>
</evidence>
<keyword evidence="1" id="KW-0812">Transmembrane</keyword>
<dbReference type="AlphaFoldDB" id="A0A9D0ZCR2"/>
<dbReference type="EMBL" id="DVGA01000034">
    <property type="protein sequence ID" value="HIQ78198.1"/>
    <property type="molecule type" value="Genomic_DNA"/>
</dbReference>
<dbReference type="Proteomes" id="UP000824262">
    <property type="component" value="Unassembled WGS sequence"/>
</dbReference>
<name>A0A9D0ZCR2_9FIRM</name>
<feature type="transmembrane region" description="Helical" evidence="1">
    <location>
        <begin position="20"/>
        <end position="42"/>
    </location>
</feature>
<keyword evidence="1" id="KW-1133">Transmembrane helix</keyword>
<protein>
    <submittedName>
        <fullName evidence="2">Uncharacterized protein</fullName>
    </submittedName>
</protein>
<gene>
    <name evidence="2" type="ORF">IAB77_02950</name>
</gene>
<reference evidence="2" key="1">
    <citation type="submission" date="2020-10" db="EMBL/GenBank/DDBJ databases">
        <authorList>
            <person name="Gilroy R."/>
        </authorList>
    </citation>
    <scope>NUCLEOTIDE SEQUENCE</scope>
    <source>
        <strain evidence="2">ChiBcolR7-354</strain>
    </source>
</reference>
<sequence length="433" mass="46724">MKNSAEKPRRRLKKGAVNALQNLAIVLLLIVGIGLSAAGGLLPADAFALWFRDRTQAEEADDGYAPAASPYCIVVTPQDGAHSAVMYSAEELDDTYGRFSAMLGEALGSSHDAQAVSEEQWRSALGGRGVYFDFYNDFLLSTYAIWLGTTMTGEASGHTARRICLAIEDGEVALYYIRPRANDGRYYFRCDTALPADALAAQLGTAVPNGAEFCFERGAGYELIDPYFVMTADTPQVYSASAHNSLSDLGEAEAMAAFGMNSYLAQSYPEADGTLVWVDGDATIRIGTDGTLYYSSRQPEPGEEARLGPAAAIEFGRSIVEQTLGSVSGDASLQLSYMWFDEATESYLLRFNYELNGLPVELQGGQSAAEIMFVGSTVYYAMLHFRAYTLENTTENVLPVDMAASIANSQGGGEPRLSYIDSADGVSVNWPVK</sequence>